<name>A0A833YV75_9CHIR</name>
<dbReference type="InterPro" id="IPR009040">
    <property type="entry name" value="Ferritin-like_diiron"/>
</dbReference>
<evidence type="ECO:0000313" key="7">
    <source>
        <dbReference type="EMBL" id="KAF6081193.1"/>
    </source>
</evidence>
<dbReference type="PANTHER" id="PTHR11431">
    <property type="entry name" value="FERRITIN"/>
    <property type="match status" value="1"/>
</dbReference>
<dbReference type="PANTHER" id="PTHR11431:SF47">
    <property type="entry name" value="FERRITIN LIGHT CHAIN"/>
    <property type="match status" value="1"/>
</dbReference>
<dbReference type="GO" id="GO:0006826">
    <property type="term" value="P:iron ion transport"/>
    <property type="evidence" value="ECO:0007669"/>
    <property type="project" value="InterPro"/>
</dbReference>
<reference evidence="7 8" key="1">
    <citation type="journal article" date="2020" name="Nature">
        <title>Six reference-quality genomes reveal evolution of bat adaptations.</title>
        <authorList>
            <person name="Jebb D."/>
            <person name="Huang Z."/>
            <person name="Pippel M."/>
            <person name="Hughes G.M."/>
            <person name="Lavrichenko K."/>
            <person name="Devanna P."/>
            <person name="Winkler S."/>
            <person name="Jermiin L.S."/>
            <person name="Skirmuntt E.C."/>
            <person name="Katzourakis A."/>
            <person name="Burkitt-Gray L."/>
            <person name="Ray D.A."/>
            <person name="Sullivan K.A.M."/>
            <person name="Roscito J.G."/>
            <person name="Kirilenko B.M."/>
            <person name="Davalos L.M."/>
            <person name="Corthals A.P."/>
            <person name="Power M.L."/>
            <person name="Jones G."/>
            <person name="Ransome R.D."/>
            <person name="Dechmann D.K.N."/>
            <person name="Locatelli A.G."/>
            <person name="Puechmaille S.J."/>
            <person name="Fedrigo O."/>
            <person name="Jarvis E.D."/>
            <person name="Hiller M."/>
            <person name="Vernes S.C."/>
            <person name="Myers E.W."/>
            <person name="Teeling E.C."/>
        </authorList>
    </citation>
    <scope>NUCLEOTIDE SEQUENCE [LARGE SCALE GENOMIC DNA]</scope>
    <source>
        <strain evidence="7">Bat1K_MPI-CBG_1</strain>
    </source>
</reference>
<dbReference type="GO" id="GO:0044754">
    <property type="term" value="C:autolysosome"/>
    <property type="evidence" value="ECO:0007669"/>
    <property type="project" value="UniProtKB-SubCell"/>
</dbReference>
<dbReference type="SUPFAM" id="SSF47240">
    <property type="entry name" value="Ferritin-like"/>
    <property type="match status" value="1"/>
</dbReference>
<keyword evidence="4 5" id="KW-0479">Metal-binding</keyword>
<comment type="similarity">
    <text evidence="5">Belongs to the ferritin family.</text>
</comment>
<feature type="binding site" evidence="4">
    <location>
        <position position="8"/>
    </location>
    <ligand>
        <name>Fe cation</name>
        <dbReference type="ChEBI" id="CHEBI:24875"/>
        <label>1</label>
    </ligand>
</feature>
<evidence type="ECO:0000256" key="4">
    <source>
        <dbReference type="PIRSR" id="PIRSR601519-1"/>
    </source>
</evidence>
<accession>A0A833YV75</accession>
<dbReference type="GO" id="GO:0006879">
    <property type="term" value="P:intracellular iron ion homeostasis"/>
    <property type="evidence" value="ECO:0007669"/>
    <property type="project" value="UniProtKB-KW"/>
</dbReference>
<keyword evidence="4 5" id="KW-0408">Iron</keyword>
<evidence type="ECO:0000313" key="8">
    <source>
        <dbReference type="Proteomes" id="UP000664940"/>
    </source>
</evidence>
<dbReference type="GO" id="GO:0008198">
    <property type="term" value="F:ferrous iron binding"/>
    <property type="evidence" value="ECO:0007669"/>
    <property type="project" value="TreeGrafter"/>
</dbReference>
<comment type="subunit">
    <text evidence="3">Oligomer of 24 subunits. There are two types of subunits: L (light) chain and H (heavy) chain. The major chain can be light or heavy, depending on the species and tissue type. The functional molecule forms a roughly spherical shell with a diameter of 12 nm and contains a central cavity into which the insoluble mineral iron core is deposited. Interacts with NCOA4.</text>
</comment>
<evidence type="ECO:0000256" key="1">
    <source>
        <dbReference type="ARBA" id="ARBA00044942"/>
    </source>
</evidence>
<dbReference type="PROSITE" id="PS50905">
    <property type="entry name" value="FERRITIN_LIKE"/>
    <property type="match status" value="1"/>
</dbReference>
<protein>
    <recommendedName>
        <fullName evidence="5">Ferritin</fullName>
    </recommendedName>
</protein>
<dbReference type="AlphaFoldDB" id="A0A833YV75"/>
<comment type="subcellular location">
    <subcellularLocation>
        <location evidence="1">Autolysosome</location>
    </subcellularLocation>
</comment>
<comment type="function">
    <text evidence="2">Stores iron in a soluble, non-toxic, readily available form. Important for iron homeostasis. Iron is taken up in the ferrous form and deposited as ferric hydroxides after oxidation. Also plays a role in delivery of iron to cells. Mediates iron uptake in capsule cells of the developing kidney. Delivery to lysosomes by the cargo receptor NCOA4 for autophagic degradation and release or iron.</text>
</comment>
<evidence type="ECO:0000256" key="3">
    <source>
        <dbReference type="ARBA" id="ARBA00047045"/>
    </source>
</evidence>
<evidence type="ECO:0000259" key="6">
    <source>
        <dbReference type="PROSITE" id="PS50905"/>
    </source>
</evidence>
<dbReference type="GO" id="GO:0008199">
    <property type="term" value="F:ferric iron binding"/>
    <property type="evidence" value="ECO:0007669"/>
    <property type="project" value="InterPro"/>
</dbReference>
<feature type="domain" description="Ferritin-like diiron" evidence="6">
    <location>
        <begin position="1"/>
        <end position="60"/>
    </location>
</feature>
<keyword evidence="5" id="KW-0409">Iron storage</keyword>
<sequence length="73" mass="8255">MEAAIALEKNVSQALLGLPALGPTHTDPHLCDFPENHFLDEQAKLTKMGDHLTDLRRLADPQYLLQRLTLRHD</sequence>
<gene>
    <name evidence="7" type="ORF">HJG60_005312</name>
</gene>
<dbReference type="InterPro" id="IPR009078">
    <property type="entry name" value="Ferritin-like_SF"/>
</dbReference>
<feature type="binding site" evidence="4">
    <location>
        <position position="42"/>
    </location>
    <ligand>
        <name>Fe cation</name>
        <dbReference type="ChEBI" id="CHEBI:24875"/>
        <label>1</label>
    </ligand>
</feature>
<dbReference type="InterPro" id="IPR001519">
    <property type="entry name" value="Ferritin"/>
</dbReference>
<dbReference type="Proteomes" id="UP000664940">
    <property type="component" value="Unassembled WGS sequence"/>
</dbReference>
<proteinExistence type="inferred from homology"/>
<dbReference type="Gene3D" id="1.20.1260.10">
    <property type="match status" value="1"/>
</dbReference>
<evidence type="ECO:0000256" key="5">
    <source>
        <dbReference type="RuleBase" id="RU361145"/>
    </source>
</evidence>
<organism evidence="7 8">
    <name type="scientific">Phyllostomus discolor</name>
    <name type="common">pale spear-nosed bat</name>
    <dbReference type="NCBI Taxonomy" id="89673"/>
    <lineage>
        <taxon>Eukaryota</taxon>
        <taxon>Metazoa</taxon>
        <taxon>Chordata</taxon>
        <taxon>Craniata</taxon>
        <taxon>Vertebrata</taxon>
        <taxon>Euteleostomi</taxon>
        <taxon>Mammalia</taxon>
        <taxon>Eutheria</taxon>
        <taxon>Laurasiatheria</taxon>
        <taxon>Chiroptera</taxon>
        <taxon>Yangochiroptera</taxon>
        <taxon>Phyllostomidae</taxon>
        <taxon>Phyllostominae</taxon>
        <taxon>Phyllostomus</taxon>
    </lineage>
</organism>
<dbReference type="EMBL" id="JABVXQ010000013">
    <property type="protein sequence ID" value="KAF6081193.1"/>
    <property type="molecule type" value="Genomic_DNA"/>
</dbReference>
<comment type="caution">
    <text evidence="7">The sequence shown here is derived from an EMBL/GenBank/DDBJ whole genome shotgun (WGS) entry which is preliminary data.</text>
</comment>
<dbReference type="InterPro" id="IPR012347">
    <property type="entry name" value="Ferritin-like"/>
</dbReference>
<evidence type="ECO:0000256" key="2">
    <source>
        <dbReference type="ARBA" id="ARBA00045578"/>
    </source>
</evidence>